<comment type="caution">
    <text evidence="1">The sequence shown here is derived from an EMBL/GenBank/DDBJ whole genome shotgun (WGS) entry which is preliminary data.</text>
</comment>
<dbReference type="EMBL" id="JAMZDX010000001">
    <property type="protein sequence ID" value="MCP2307866.1"/>
    <property type="molecule type" value="Genomic_DNA"/>
</dbReference>
<organism evidence="1 2">
    <name type="scientific">Kitasatospora paracochleata</name>
    <dbReference type="NCBI Taxonomy" id="58354"/>
    <lineage>
        <taxon>Bacteria</taxon>
        <taxon>Bacillati</taxon>
        <taxon>Actinomycetota</taxon>
        <taxon>Actinomycetes</taxon>
        <taxon>Kitasatosporales</taxon>
        <taxon>Streptomycetaceae</taxon>
        <taxon>Kitasatospora</taxon>
    </lineage>
</organism>
<protein>
    <submittedName>
        <fullName evidence="1">Uncharacterized protein</fullName>
    </submittedName>
</protein>
<accession>A0ABT1IRV8</accession>
<sequence>MQLLPAGVADAVERADEAVDALLESGRRPGDVLVLTVGEAHPWQQHELSFGEESYWAQLADGGDVFYADADVSRPLRRDVVVLVVNEGTAGRVEQAAKKALGHAGALLVVCGEQDLVAPLFA</sequence>
<keyword evidence="2" id="KW-1185">Reference proteome</keyword>
<dbReference type="RefSeq" id="WP_308199167.1">
    <property type="nucleotide sequence ID" value="NZ_BAAAUB010000055.1"/>
</dbReference>
<dbReference type="Proteomes" id="UP001206483">
    <property type="component" value="Unassembled WGS sequence"/>
</dbReference>
<proteinExistence type="predicted"/>
<reference evidence="1 2" key="1">
    <citation type="submission" date="2022-06" db="EMBL/GenBank/DDBJ databases">
        <title>Sequencing the genomes of 1000 actinobacteria strains.</title>
        <authorList>
            <person name="Klenk H.-P."/>
        </authorList>
    </citation>
    <scope>NUCLEOTIDE SEQUENCE [LARGE SCALE GENOMIC DNA]</scope>
    <source>
        <strain evidence="1 2">DSM 41656</strain>
    </source>
</reference>
<evidence type="ECO:0000313" key="1">
    <source>
        <dbReference type="EMBL" id="MCP2307866.1"/>
    </source>
</evidence>
<name>A0ABT1IRV8_9ACTN</name>
<evidence type="ECO:0000313" key="2">
    <source>
        <dbReference type="Proteomes" id="UP001206483"/>
    </source>
</evidence>
<gene>
    <name evidence="1" type="ORF">FHR36_000958</name>
</gene>